<dbReference type="SMART" id="SM00471">
    <property type="entry name" value="HDc"/>
    <property type="match status" value="1"/>
</dbReference>
<comment type="caution">
    <text evidence="2">The sequence shown here is derived from an EMBL/GenBank/DDBJ whole genome shotgun (WGS) entry which is preliminary data.</text>
</comment>
<reference evidence="2" key="1">
    <citation type="journal article" date="2020" name="bioRxiv">
        <title>A rank-normalized archaeal taxonomy based on genome phylogeny resolves widespread incomplete and uneven classifications.</title>
        <authorList>
            <person name="Rinke C."/>
            <person name="Chuvochina M."/>
            <person name="Mussig A.J."/>
            <person name="Chaumeil P.-A."/>
            <person name="Waite D.W."/>
            <person name="Whitman W.B."/>
            <person name="Parks D.H."/>
            <person name="Hugenholtz P."/>
        </authorList>
    </citation>
    <scope>NUCLEOTIDE SEQUENCE</scope>
    <source>
        <strain evidence="2">UBA8853</strain>
    </source>
</reference>
<dbReference type="PANTHER" id="PTHR38659:SF2">
    <property type="entry name" value="HDIG DOMAIN PROTEIN"/>
    <property type="match status" value="1"/>
</dbReference>
<gene>
    <name evidence="2" type="ORF">HA336_03845</name>
</gene>
<dbReference type="PANTHER" id="PTHR38659">
    <property type="entry name" value="METAL-DEPENDENT PHOSPHOHYDROLASE"/>
    <property type="match status" value="1"/>
</dbReference>
<dbReference type="EMBL" id="DUJS01000004">
    <property type="protein sequence ID" value="HII70346.1"/>
    <property type="molecule type" value="Genomic_DNA"/>
</dbReference>
<dbReference type="Pfam" id="PF01966">
    <property type="entry name" value="HD"/>
    <property type="match status" value="1"/>
</dbReference>
<dbReference type="NCBIfam" id="TIGR00277">
    <property type="entry name" value="HDIG"/>
    <property type="match status" value="1"/>
</dbReference>
<dbReference type="NCBIfam" id="TIGR00295">
    <property type="entry name" value="TIGR00295 family protein"/>
    <property type="match status" value="1"/>
</dbReference>
<evidence type="ECO:0000313" key="2">
    <source>
        <dbReference type="EMBL" id="HII70346.1"/>
    </source>
</evidence>
<evidence type="ECO:0000259" key="1">
    <source>
        <dbReference type="PROSITE" id="PS51831"/>
    </source>
</evidence>
<dbReference type="OMA" id="DHGIIGS"/>
<dbReference type="InterPro" id="IPR003607">
    <property type="entry name" value="HD/PDEase_dom"/>
</dbReference>
<dbReference type="Proteomes" id="UP000619545">
    <property type="component" value="Unassembled WGS sequence"/>
</dbReference>
<protein>
    <submittedName>
        <fullName evidence="2">TIGR00295 family protein</fullName>
    </submittedName>
</protein>
<dbReference type="AlphaFoldDB" id="A0A832TA71"/>
<dbReference type="InterPro" id="IPR004454">
    <property type="entry name" value="HD-related"/>
</dbReference>
<evidence type="ECO:0000313" key="3">
    <source>
        <dbReference type="Proteomes" id="UP000619545"/>
    </source>
</evidence>
<name>A0A832TA71_9EURY</name>
<organism evidence="2 3">
    <name type="scientific">Methanopyrus kandleri</name>
    <dbReference type="NCBI Taxonomy" id="2320"/>
    <lineage>
        <taxon>Archaea</taxon>
        <taxon>Methanobacteriati</taxon>
        <taxon>Methanobacteriota</taxon>
        <taxon>Methanomada group</taxon>
        <taxon>Methanopyri</taxon>
        <taxon>Methanopyrales</taxon>
        <taxon>Methanopyraceae</taxon>
        <taxon>Methanopyrus</taxon>
    </lineage>
</organism>
<dbReference type="Gene3D" id="1.10.3210.10">
    <property type="entry name" value="Hypothetical protein af1432"/>
    <property type="match status" value="1"/>
</dbReference>
<dbReference type="GeneID" id="1477797"/>
<dbReference type="PROSITE" id="PS51831">
    <property type="entry name" value="HD"/>
    <property type="match status" value="1"/>
</dbReference>
<feature type="domain" description="HD" evidence="1">
    <location>
        <begin position="17"/>
        <end position="126"/>
    </location>
</feature>
<proteinExistence type="predicted"/>
<dbReference type="SUPFAM" id="SSF109604">
    <property type="entry name" value="HD-domain/PDEase-like"/>
    <property type="match status" value="1"/>
</dbReference>
<dbReference type="InterPro" id="IPR006674">
    <property type="entry name" value="HD_domain"/>
</dbReference>
<sequence length="173" mass="19417">MRDPIRDLERVGCPEHVIEHCKAVCRLAEEMAERCEEDVDLNLVRTGALLHDIGRARTHGIDHAVVGANIVSELGYPKEVVRIVERHIGAGIPKDEAKKLGLPPKDYIPETLEEKIVAHADNLTFGTEHVPIKVVVRKFSERLGEDSPAVKRLIELHNELVDLNAIPPELTRW</sequence>
<dbReference type="InterPro" id="IPR006675">
    <property type="entry name" value="HDIG_dom"/>
</dbReference>
<accession>A0A832TA71</accession>
<dbReference type="CDD" id="cd00077">
    <property type="entry name" value="HDc"/>
    <property type="match status" value="1"/>
</dbReference>
<dbReference type="RefSeq" id="WP_011018864.1">
    <property type="nucleotide sequence ID" value="NZ_DUJS01000004.1"/>
</dbReference>